<dbReference type="EMBL" id="MU273559">
    <property type="protein sequence ID" value="KAI0032036.1"/>
    <property type="molecule type" value="Genomic_DNA"/>
</dbReference>
<evidence type="ECO:0000313" key="1">
    <source>
        <dbReference type="EMBL" id="KAI0032036.1"/>
    </source>
</evidence>
<gene>
    <name evidence="1" type="ORF">K488DRAFT_50775</name>
</gene>
<proteinExistence type="predicted"/>
<organism evidence="1 2">
    <name type="scientific">Vararia minispora EC-137</name>
    <dbReference type="NCBI Taxonomy" id="1314806"/>
    <lineage>
        <taxon>Eukaryota</taxon>
        <taxon>Fungi</taxon>
        <taxon>Dikarya</taxon>
        <taxon>Basidiomycota</taxon>
        <taxon>Agaricomycotina</taxon>
        <taxon>Agaricomycetes</taxon>
        <taxon>Russulales</taxon>
        <taxon>Lachnocladiaceae</taxon>
        <taxon>Vararia</taxon>
    </lineage>
</organism>
<name>A0ACB8QJN8_9AGAM</name>
<sequence length="496" mass="52822">MATPTRKATADQSQLDIAGMNLGPEENEKDEAPPKVSLAREKVIADAKAEIEADKLGRKAVSLVVIGHVDAGKSTLTGRLMYALGRVGDKEVAANERASERMGKGSFSWAWQTDGTVEERERGVTMDVAQQTLQLPHRVITILDAPGHRDFIPNMISGAAQADCALLVVDASPGEFEAGFARGGQTREHVLLVRSLGVTQVIVAVNKLDVVEYDQSRYEEVCESLRAFLGTSGFAMGKAHFVPVAAMEGVGLGAEDEKTKKAMSWYQGPTLIDLLDQLKPPMRDVEAPLRMPIANVFKGTGSSTGVMGRILSGVVQIGEKVRVLPGEETAVVKSIQSDEENRSWAAAGANVTLYLTAIDPIHLSVGFVVCPPTALVPLATAFTARIIVFDIQVPILAGTSVELFVHSHDVPAAISKLTATLDRATGAVVKQNPRVLTKGLSAEVQITVRATSMSGPASRAEPVPLEPFSVNKEMGRVLVRRGGETIAAGIVLNVLN</sequence>
<comment type="caution">
    <text evidence="1">The sequence shown here is derived from an EMBL/GenBank/DDBJ whole genome shotgun (WGS) entry which is preliminary data.</text>
</comment>
<keyword evidence="2" id="KW-1185">Reference proteome</keyword>
<evidence type="ECO:0000313" key="2">
    <source>
        <dbReference type="Proteomes" id="UP000814128"/>
    </source>
</evidence>
<reference evidence="1" key="2">
    <citation type="journal article" date="2022" name="New Phytol.">
        <title>Evolutionary transition to the ectomycorrhizal habit in the genomes of a hyperdiverse lineage of mushroom-forming fungi.</title>
        <authorList>
            <person name="Looney B."/>
            <person name="Miyauchi S."/>
            <person name="Morin E."/>
            <person name="Drula E."/>
            <person name="Courty P.E."/>
            <person name="Kohler A."/>
            <person name="Kuo A."/>
            <person name="LaButti K."/>
            <person name="Pangilinan J."/>
            <person name="Lipzen A."/>
            <person name="Riley R."/>
            <person name="Andreopoulos W."/>
            <person name="He G."/>
            <person name="Johnson J."/>
            <person name="Nolan M."/>
            <person name="Tritt A."/>
            <person name="Barry K.W."/>
            <person name="Grigoriev I.V."/>
            <person name="Nagy L.G."/>
            <person name="Hibbett D."/>
            <person name="Henrissat B."/>
            <person name="Matheny P.B."/>
            <person name="Labbe J."/>
            <person name="Martin F.M."/>
        </authorList>
    </citation>
    <scope>NUCLEOTIDE SEQUENCE</scope>
    <source>
        <strain evidence="1">EC-137</strain>
    </source>
</reference>
<dbReference type="Proteomes" id="UP000814128">
    <property type="component" value="Unassembled WGS sequence"/>
</dbReference>
<reference evidence="1" key="1">
    <citation type="submission" date="2021-02" db="EMBL/GenBank/DDBJ databases">
        <authorList>
            <consortium name="DOE Joint Genome Institute"/>
            <person name="Ahrendt S."/>
            <person name="Looney B.P."/>
            <person name="Miyauchi S."/>
            <person name="Morin E."/>
            <person name="Drula E."/>
            <person name="Courty P.E."/>
            <person name="Chicoki N."/>
            <person name="Fauchery L."/>
            <person name="Kohler A."/>
            <person name="Kuo A."/>
            <person name="Labutti K."/>
            <person name="Pangilinan J."/>
            <person name="Lipzen A."/>
            <person name="Riley R."/>
            <person name="Andreopoulos W."/>
            <person name="He G."/>
            <person name="Johnson J."/>
            <person name="Barry K.W."/>
            <person name="Grigoriev I.V."/>
            <person name="Nagy L."/>
            <person name="Hibbett D."/>
            <person name="Henrissat B."/>
            <person name="Matheny P.B."/>
            <person name="Labbe J."/>
            <person name="Martin F."/>
        </authorList>
    </citation>
    <scope>NUCLEOTIDE SEQUENCE</scope>
    <source>
        <strain evidence="1">EC-137</strain>
    </source>
</reference>
<accession>A0ACB8QJN8</accession>
<protein>
    <submittedName>
        <fullName evidence="1">EF Tu GTP binding domain-containing protein</fullName>
    </submittedName>
</protein>